<dbReference type="InterPro" id="IPR011032">
    <property type="entry name" value="GroES-like_sf"/>
</dbReference>
<organism evidence="2 5">
    <name type="scientific">Zasmidium cellare</name>
    <name type="common">Wine cellar mold</name>
    <name type="synonym">Racodium cellare</name>
    <dbReference type="NCBI Taxonomy" id="395010"/>
    <lineage>
        <taxon>Eukaryota</taxon>
        <taxon>Fungi</taxon>
        <taxon>Dikarya</taxon>
        <taxon>Ascomycota</taxon>
        <taxon>Pezizomycotina</taxon>
        <taxon>Dothideomycetes</taxon>
        <taxon>Dothideomycetidae</taxon>
        <taxon>Mycosphaerellales</taxon>
        <taxon>Mycosphaerellaceae</taxon>
        <taxon>Zasmidium</taxon>
    </lineage>
</organism>
<dbReference type="SUPFAM" id="SSF50129">
    <property type="entry name" value="GroES-like"/>
    <property type="match status" value="1"/>
</dbReference>
<evidence type="ECO:0000313" key="2">
    <source>
        <dbReference type="EMBL" id="KAK4493637.1"/>
    </source>
</evidence>
<evidence type="ECO:0000313" key="5">
    <source>
        <dbReference type="Proteomes" id="UP001305779"/>
    </source>
</evidence>
<reference evidence="2 5" key="1">
    <citation type="journal article" date="2023" name="G3 (Bethesda)">
        <title>A chromosome-level genome assembly of Zasmidium syzygii isolated from banana leaves.</title>
        <authorList>
            <person name="van Westerhoven A.C."/>
            <person name="Mehrabi R."/>
            <person name="Talebi R."/>
            <person name="Steentjes M.B.F."/>
            <person name="Corcolon B."/>
            <person name="Chong P.A."/>
            <person name="Kema G.H.J."/>
            <person name="Seidl M.F."/>
        </authorList>
    </citation>
    <scope>NUCLEOTIDE SEQUENCE [LARGE SCALE GENOMIC DNA]</scope>
    <source>
        <strain evidence="2 5">P124</strain>
    </source>
</reference>
<accession>A0ABR0DWS1</accession>
<evidence type="ECO:0000313" key="3">
    <source>
        <dbReference type="EMBL" id="KAK4494999.1"/>
    </source>
</evidence>
<dbReference type="EMBL" id="JAXOVC010000003">
    <property type="protein sequence ID" value="KAK4503333.1"/>
    <property type="molecule type" value="Genomic_DNA"/>
</dbReference>
<dbReference type="Proteomes" id="UP001305779">
    <property type="component" value="Unassembled WGS sequence"/>
</dbReference>
<feature type="region of interest" description="Disordered" evidence="1">
    <location>
        <begin position="30"/>
        <end position="67"/>
    </location>
</feature>
<keyword evidence="5" id="KW-1185">Reference proteome</keyword>
<name>A0ABR0DWS1_ZASCE</name>
<comment type="caution">
    <text evidence="2">The sequence shown here is derived from an EMBL/GenBank/DDBJ whole genome shotgun (WGS) entry which is preliminary data.</text>
</comment>
<dbReference type="EMBL" id="JAXOVC010000016">
    <property type="protein sequence ID" value="KAK4493637.1"/>
    <property type="molecule type" value="Genomic_DNA"/>
</dbReference>
<feature type="compositionally biased region" description="Basic and acidic residues" evidence="1">
    <location>
        <begin position="55"/>
        <end position="67"/>
    </location>
</feature>
<sequence>MPFRTARSPQDLHSRNWKEYFGRFGVTEISQQRTGQEPPQTPSNCAAGKGALKSDPNHGFDDSLEHGQSDLPAKHFRFTLEPSNVMLQVWLSGPYEAKYGPSVQGMLQQFATFNEKTLVEVPSHLGREEASCLPRAASTAWSDLRGGKKTLRAVCSDSWS</sequence>
<evidence type="ECO:0000313" key="4">
    <source>
        <dbReference type="EMBL" id="KAK4503333.1"/>
    </source>
</evidence>
<dbReference type="Gene3D" id="3.90.180.10">
    <property type="entry name" value="Medium-chain alcohol dehydrogenases, catalytic domain"/>
    <property type="match status" value="1"/>
</dbReference>
<dbReference type="EMBL" id="JAXOVC010000013">
    <property type="protein sequence ID" value="KAK4494999.1"/>
    <property type="molecule type" value="Genomic_DNA"/>
</dbReference>
<protein>
    <submittedName>
        <fullName evidence="2">Uncharacterized protein</fullName>
    </submittedName>
</protein>
<gene>
    <name evidence="4" type="ORF">PRZ48_004248</name>
    <name evidence="3" type="ORF">PRZ48_014355</name>
    <name evidence="2" type="ORF">PRZ48_015304</name>
</gene>
<reference evidence="2" key="2">
    <citation type="submission" date="2023-10" db="EMBL/GenBank/DDBJ databases">
        <authorList>
            <person name="Van Westerhoven A."/>
        </authorList>
    </citation>
    <scope>NUCLEOTIDE SEQUENCE</scope>
    <source>
        <strain evidence="2">P124</strain>
    </source>
</reference>
<evidence type="ECO:0000256" key="1">
    <source>
        <dbReference type="SAM" id="MobiDB-lite"/>
    </source>
</evidence>
<feature type="compositionally biased region" description="Polar residues" evidence="1">
    <location>
        <begin position="30"/>
        <end position="44"/>
    </location>
</feature>
<proteinExistence type="predicted"/>